<dbReference type="PANTHER" id="PTHR46148">
    <property type="entry name" value="CHROMO DOMAIN-CONTAINING PROTEIN"/>
    <property type="match status" value="1"/>
</dbReference>
<feature type="region of interest" description="Disordered" evidence="1">
    <location>
        <begin position="320"/>
        <end position="341"/>
    </location>
</feature>
<dbReference type="EMBL" id="BKCJ010429762">
    <property type="protein sequence ID" value="GFA47072.1"/>
    <property type="molecule type" value="Genomic_DNA"/>
</dbReference>
<dbReference type="InterPro" id="IPR001584">
    <property type="entry name" value="Integrase_cat-core"/>
</dbReference>
<dbReference type="InterPro" id="IPR012337">
    <property type="entry name" value="RNaseH-like_sf"/>
</dbReference>
<comment type="caution">
    <text evidence="3">The sequence shown here is derived from an EMBL/GenBank/DDBJ whole genome shotgun (WGS) entry which is preliminary data.</text>
</comment>
<name>A0A699JMZ4_TANCI</name>
<reference evidence="3" key="1">
    <citation type="journal article" date="2019" name="Sci. Rep.">
        <title>Draft genome of Tanacetum cinerariifolium, the natural source of mosquito coil.</title>
        <authorList>
            <person name="Yamashiro T."/>
            <person name="Shiraishi A."/>
            <person name="Satake H."/>
            <person name="Nakayama K."/>
        </authorList>
    </citation>
    <scope>NUCLEOTIDE SEQUENCE</scope>
</reference>
<feature type="domain" description="Integrase catalytic" evidence="2">
    <location>
        <begin position="44"/>
        <end position="165"/>
    </location>
</feature>
<dbReference type="SUPFAM" id="SSF53098">
    <property type="entry name" value="Ribonuclease H-like"/>
    <property type="match status" value="1"/>
</dbReference>
<gene>
    <name evidence="3" type="ORF">Tci_619044</name>
</gene>
<dbReference type="Pfam" id="PF24626">
    <property type="entry name" value="SH3_Tf2-1"/>
    <property type="match status" value="1"/>
</dbReference>
<dbReference type="GO" id="GO:0015074">
    <property type="term" value="P:DNA integration"/>
    <property type="evidence" value="ECO:0007669"/>
    <property type="project" value="InterPro"/>
</dbReference>
<dbReference type="InterPro" id="IPR056924">
    <property type="entry name" value="SH3_Tf2-1"/>
</dbReference>
<evidence type="ECO:0000313" key="3">
    <source>
        <dbReference type="EMBL" id="GFA47072.1"/>
    </source>
</evidence>
<dbReference type="InterPro" id="IPR036397">
    <property type="entry name" value="RNaseH_sf"/>
</dbReference>
<organism evidence="3">
    <name type="scientific">Tanacetum cinerariifolium</name>
    <name type="common">Dalmatian daisy</name>
    <name type="synonym">Chrysanthemum cinerariifolium</name>
    <dbReference type="NCBI Taxonomy" id="118510"/>
    <lineage>
        <taxon>Eukaryota</taxon>
        <taxon>Viridiplantae</taxon>
        <taxon>Streptophyta</taxon>
        <taxon>Embryophyta</taxon>
        <taxon>Tracheophyta</taxon>
        <taxon>Spermatophyta</taxon>
        <taxon>Magnoliopsida</taxon>
        <taxon>eudicotyledons</taxon>
        <taxon>Gunneridae</taxon>
        <taxon>Pentapetalae</taxon>
        <taxon>asterids</taxon>
        <taxon>campanulids</taxon>
        <taxon>Asterales</taxon>
        <taxon>Asteraceae</taxon>
        <taxon>Asteroideae</taxon>
        <taxon>Anthemideae</taxon>
        <taxon>Anthemidinae</taxon>
        <taxon>Tanacetum</taxon>
    </lineage>
</organism>
<dbReference type="GO" id="GO:0003676">
    <property type="term" value="F:nucleic acid binding"/>
    <property type="evidence" value="ECO:0007669"/>
    <property type="project" value="InterPro"/>
</dbReference>
<dbReference type="Gene3D" id="3.30.420.10">
    <property type="entry name" value="Ribonuclease H-like superfamily/Ribonuclease H"/>
    <property type="match status" value="1"/>
</dbReference>
<dbReference type="AlphaFoldDB" id="A0A699JMZ4"/>
<evidence type="ECO:0000256" key="1">
    <source>
        <dbReference type="SAM" id="MobiDB-lite"/>
    </source>
</evidence>
<sequence>MYQDLKKLYRWLNMKADIATFVSKCLAYAKVKAEHQKPFDLLQQPEIPEWKWAKITMDFVLGLPRTPSGYDSIWVIVDHLTKSAHFLPMKKMVSIEKLAQLYLKEIVFRHGVPVSIISDRDIGIDTYLWSNSPTIIAIMQASRRHHSRLSMGENVDRQSAGVKSRQKSYANIRRKPMEFEVGNMVMLKVSPWKGVICFGKRGKLSPRYIEPFKIIKRIGPVAYKLELPDKLRGIHNTFHVANLKKCLADENLIIPLEEIQLDNKLHFIEEPVEIMDREMKQLKQSRIPIVKVRWNSRRGPEYTWEREDFIKRNYHHLFSRSQKRSKRNRASGRRSRKEGRM</sequence>
<protein>
    <recommendedName>
        <fullName evidence="2">Integrase catalytic domain-containing protein</fullName>
    </recommendedName>
</protein>
<evidence type="ECO:0000259" key="2">
    <source>
        <dbReference type="PROSITE" id="PS50994"/>
    </source>
</evidence>
<dbReference type="PANTHER" id="PTHR46148:SF59">
    <property type="entry name" value="NUCLEOTIDYLTRANSFERASE, RIBONUCLEASE H"/>
    <property type="match status" value="1"/>
</dbReference>
<accession>A0A699JMZ4</accession>
<proteinExistence type="predicted"/>
<dbReference type="PROSITE" id="PS50994">
    <property type="entry name" value="INTEGRASE"/>
    <property type="match status" value="1"/>
</dbReference>